<keyword evidence="3" id="KW-1185">Reference proteome</keyword>
<dbReference type="AlphaFoldDB" id="A0A8J5SB24"/>
<reference evidence="2" key="1">
    <citation type="journal article" date="2021" name="bioRxiv">
        <title>Whole Genome Assembly and Annotation of Northern Wild Rice, Zizania palustris L., Supports a Whole Genome Duplication in the Zizania Genus.</title>
        <authorList>
            <person name="Haas M."/>
            <person name="Kono T."/>
            <person name="Macchietto M."/>
            <person name="Millas R."/>
            <person name="McGilp L."/>
            <person name="Shao M."/>
            <person name="Duquette J."/>
            <person name="Hirsch C.N."/>
            <person name="Kimball J."/>
        </authorList>
    </citation>
    <scope>NUCLEOTIDE SEQUENCE</scope>
    <source>
        <tissue evidence="2">Fresh leaf tissue</tissue>
    </source>
</reference>
<accession>A0A8J5SB24</accession>
<evidence type="ECO:0000313" key="3">
    <source>
        <dbReference type="Proteomes" id="UP000729402"/>
    </source>
</evidence>
<feature type="compositionally biased region" description="Polar residues" evidence="1">
    <location>
        <begin position="67"/>
        <end position="84"/>
    </location>
</feature>
<organism evidence="2 3">
    <name type="scientific">Zizania palustris</name>
    <name type="common">Northern wild rice</name>
    <dbReference type="NCBI Taxonomy" id="103762"/>
    <lineage>
        <taxon>Eukaryota</taxon>
        <taxon>Viridiplantae</taxon>
        <taxon>Streptophyta</taxon>
        <taxon>Embryophyta</taxon>
        <taxon>Tracheophyta</taxon>
        <taxon>Spermatophyta</taxon>
        <taxon>Magnoliopsida</taxon>
        <taxon>Liliopsida</taxon>
        <taxon>Poales</taxon>
        <taxon>Poaceae</taxon>
        <taxon>BOP clade</taxon>
        <taxon>Oryzoideae</taxon>
        <taxon>Oryzeae</taxon>
        <taxon>Zizaniinae</taxon>
        <taxon>Zizania</taxon>
    </lineage>
</organism>
<comment type="caution">
    <text evidence="2">The sequence shown here is derived from an EMBL/GenBank/DDBJ whole genome shotgun (WGS) entry which is preliminary data.</text>
</comment>
<protein>
    <submittedName>
        <fullName evidence="2">Uncharacterized protein</fullName>
    </submittedName>
</protein>
<sequence>MVVVHFHANAAPRVAAPLPRLSSSPQREDSPLSLPTVLNLVPLTVATPCRRLCAPYPKIWLEPSAPMTSTQASPPCQTMPNSVYETPPPKWNKRGRLPSVRHFP</sequence>
<reference evidence="2" key="2">
    <citation type="submission" date="2021-02" db="EMBL/GenBank/DDBJ databases">
        <authorList>
            <person name="Kimball J.A."/>
            <person name="Haas M.W."/>
            <person name="Macchietto M."/>
            <person name="Kono T."/>
            <person name="Duquette J."/>
            <person name="Shao M."/>
        </authorList>
    </citation>
    <scope>NUCLEOTIDE SEQUENCE</scope>
    <source>
        <tissue evidence="2">Fresh leaf tissue</tissue>
    </source>
</reference>
<gene>
    <name evidence="2" type="ORF">GUJ93_ZPchr0001g31796</name>
</gene>
<name>A0A8J5SB24_ZIZPA</name>
<evidence type="ECO:0000256" key="1">
    <source>
        <dbReference type="SAM" id="MobiDB-lite"/>
    </source>
</evidence>
<feature type="region of interest" description="Disordered" evidence="1">
    <location>
        <begin position="67"/>
        <end position="104"/>
    </location>
</feature>
<dbReference type="EMBL" id="JAAALK010000288">
    <property type="protein sequence ID" value="KAG8052419.1"/>
    <property type="molecule type" value="Genomic_DNA"/>
</dbReference>
<proteinExistence type="predicted"/>
<dbReference type="Proteomes" id="UP000729402">
    <property type="component" value="Unassembled WGS sequence"/>
</dbReference>
<evidence type="ECO:0000313" key="2">
    <source>
        <dbReference type="EMBL" id="KAG8052419.1"/>
    </source>
</evidence>